<dbReference type="InterPro" id="IPR000477">
    <property type="entry name" value="RT_dom"/>
</dbReference>
<sequence length="1845" mass="197548">MAGTSPVSEAAAQDPGPTMVEEGVAPPAAAEVARPVAGRRLVRTALAAATVLLLGPAALAASLHHACALGLRVDGVHVSAPEGADSADVMLDAGLVRPAWSPHRAWLRSATRQLRVRDLDVAVEAPDAQHQGPSRVKLHARTRVSPAGAAASAPGGCEVTSSVDIFGLGLRVPWTARVPVDLAAAEAPTMWVQRSGSVARKGPWSLESPNVMLEQPALVGWRVPAGGLPEALDGLLGRASISLDAAVPYEESGDRSVRLTQAVNASLVIESDGEGGYLVSAPALVTGHVRPAAFAAALGKLFVGDSRGERGGVHRSVRMAAVAPSSLAAQCLGASHAVGWRSRRASAVHDLARGARRLLGRRLARSLGGSTGERLVQQPPWDDRRLTGESTTVTFSEMAYADGSEIDIELNATMTDNAIGFDLQYGMDEATQFEVHLFAADSAEAGEAPLDSAVFFSDVEVAEVEFSSTDETTLSVLIKAPDSGDTIASDPSDSSSTLLDASAGATYTGADTEDGTLEVTVSVEGEQIGGFTIDASLSVANDPAGRVDVDGTHDDAGLTAVASVEVFEDGSYQQFLKLDPLTLVTKSTNYTVHTTIRDSEDTEMGTVGVSLTNEPTSGQVQDVDINMFSPMDSSLNVTMSVSLASGLLDMLTDAAEIPRLQGSCTVDVDLHNQHMDLEHQSQEERLMQHFDAKLGEVNAKLGEVTNELAAEREARKALEKKVAHLEEKLDERQRQPKTFRIGGDEEGLYTRAAVIGGYGELSDDDATALVKAALGDTQGLEEVYANSPLPPVTFAKFHDQISMLKFLRKQKSIKTFTEKNLWASSNKPFEVRRRSKLASKIKKYLIEHDLYEPGDVKVDYRKFTVRAKIDRKFMLLATVDEDGTPVWEADESKISHLVRDAVEGERPPANPATTEPSFDEDELDIAIDRMKKNKAADSKGLVAELLHQSPPLFRSTVLRLCNQLFAHGIVPDDWRRTVFKMLEKMASAKTVSDFRPITCLRLFYRLFSYLVLGRIEDALEHAQPEEQHGFRSGRRLEEHAVTANIVFQKTLAVGMPIWIISLDLSKAFDKVAWDPLWQALRDHGVSDHMVRLIRQLYADQVGVIAGESTYSDEFLISAGVRQGRALSAKLFTSAMEWAMSRWKQKVRHLGIDLGDGGEHLTNLRFADDLLLFAYSEREVCFLLDALVSELLKVGLVLNAKKTKALTTTAQAPSTIQTPNGLTIDVINRDMIAAYIQLGNGNSAIAIDQFAMSSSGTIKDENSEKIIGWDLSADVSTSSQSVDLTVDSGSSTFLEVDVSFAELPTGDSAAGEIRLEGERLVKWDVVSETSGTATTWDVDVWDPDGQLLAVDASLTEGDPSGSALLRGSAAVRLESGQAPEALGGVRLEVLTSDLSTPFFQLDAGVDFTAAGGLRLLTDWDASAEAQVWDPSDTDAGVMMTVSVTGSSSGGVFTSGMAMEDNDGNQLMNWSIVGTSSSDSITSHGNLGDVMTVALALTKPDGRLDTMTEMALTLTMESMMDDEDDYEMEVTTTQQGQTTTYEDGWWSEANGEEDDWDLMGTENVSISVSLGYDCADTWDATGSLSQNGDTYVSVEAHLHEEWVSVTSWANEEIGDVVGAGFMYEYVNASIPTSDSSDMWEINYIQTSDFIETTNLTWHTDDSADMTDGLTVSSTPVSPTQAPSTLATLVVSGSFRASVAASEAEDFISNSDVVDSFVTSIATRVGMPESTVAATLSVYSDRRLAARGGRRMTAEAAEILVSYTITAQVGSSEGAGVISQSAFDSIVDTLESTTAENFVAHFNTQLLDTGSASTFSAVAAVPNSATAPTIVDQSPAPESSGAYAAFPQ</sequence>
<evidence type="ECO:0000313" key="5">
    <source>
        <dbReference type="Proteomes" id="UP001189429"/>
    </source>
</evidence>
<feature type="domain" description="Reverse transcriptase" evidence="3">
    <location>
        <begin position="963"/>
        <end position="1223"/>
    </location>
</feature>
<name>A0ABN9RG97_9DINO</name>
<proteinExistence type="predicted"/>
<evidence type="ECO:0000256" key="2">
    <source>
        <dbReference type="SAM" id="MobiDB-lite"/>
    </source>
</evidence>
<keyword evidence="1" id="KW-0175">Coiled coil</keyword>
<dbReference type="Proteomes" id="UP001189429">
    <property type="component" value="Unassembled WGS sequence"/>
</dbReference>
<dbReference type="EMBL" id="CAUYUJ010006646">
    <property type="protein sequence ID" value="CAK0818080.1"/>
    <property type="molecule type" value="Genomic_DNA"/>
</dbReference>
<dbReference type="PANTHER" id="PTHR19446">
    <property type="entry name" value="REVERSE TRANSCRIPTASES"/>
    <property type="match status" value="1"/>
</dbReference>
<evidence type="ECO:0000259" key="3">
    <source>
        <dbReference type="PROSITE" id="PS50878"/>
    </source>
</evidence>
<feature type="non-terminal residue" evidence="4">
    <location>
        <position position="1845"/>
    </location>
</feature>
<reference evidence="4" key="1">
    <citation type="submission" date="2023-10" db="EMBL/GenBank/DDBJ databases">
        <authorList>
            <person name="Chen Y."/>
            <person name="Shah S."/>
            <person name="Dougan E. K."/>
            <person name="Thang M."/>
            <person name="Chan C."/>
        </authorList>
    </citation>
    <scope>NUCLEOTIDE SEQUENCE [LARGE SCALE GENOMIC DNA]</scope>
</reference>
<dbReference type="Pfam" id="PF00078">
    <property type="entry name" value="RVT_1"/>
    <property type="match status" value="1"/>
</dbReference>
<protein>
    <recommendedName>
        <fullName evidence="3">Reverse transcriptase domain-containing protein</fullName>
    </recommendedName>
</protein>
<feature type="region of interest" description="Disordered" evidence="2">
    <location>
        <begin position="1"/>
        <end position="25"/>
    </location>
</feature>
<dbReference type="PROSITE" id="PS50878">
    <property type="entry name" value="RT_POL"/>
    <property type="match status" value="1"/>
</dbReference>
<keyword evidence="5" id="KW-1185">Reference proteome</keyword>
<dbReference type="CDD" id="cd01650">
    <property type="entry name" value="RT_nLTR_like"/>
    <property type="match status" value="1"/>
</dbReference>
<accession>A0ABN9RG97</accession>
<dbReference type="InterPro" id="IPR043502">
    <property type="entry name" value="DNA/RNA_pol_sf"/>
</dbReference>
<evidence type="ECO:0000313" key="4">
    <source>
        <dbReference type="EMBL" id="CAK0818080.1"/>
    </source>
</evidence>
<comment type="caution">
    <text evidence="4">The sequence shown here is derived from an EMBL/GenBank/DDBJ whole genome shotgun (WGS) entry which is preliminary data.</text>
</comment>
<organism evidence="4 5">
    <name type="scientific">Prorocentrum cordatum</name>
    <dbReference type="NCBI Taxonomy" id="2364126"/>
    <lineage>
        <taxon>Eukaryota</taxon>
        <taxon>Sar</taxon>
        <taxon>Alveolata</taxon>
        <taxon>Dinophyceae</taxon>
        <taxon>Prorocentrales</taxon>
        <taxon>Prorocentraceae</taxon>
        <taxon>Prorocentrum</taxon>
    </lineage>
</organism>
<gene>
    <name evidence="4" type="ORF">PCOR1329_LOCUS20454</name>
</gene>
<evidence type="ECO:0000256" key="1">
    <source>
        <dbReference type="SAM" id="Coils"/>
    </source>
</evidence>
<feature type="coiled-coil region" evidence="1">
    <location>
        <begin position="701"/>
        <end position="735"/>
    </location>
</feature>
<dbReference type="SUPFAM" id="SSF56672">
    <property type="entry name" value="DNA/RNA polymerases"/>
    <property type="match status" value="1"/>
</dbReference>